<keyword evidence="4" id="KW-1185">Reference proteome</keyword>
<dbReference type="AlphaFoldDB" id="A0A2R6S3R3"/>
<dbReference type="Proteomes" id="UP000186601">
    <property type="component" value="Unassembled WGS sequence"/>
</dbReference>
<evidence type="ECO:0000256" key="1">
    <source>
        <dbReference type="ARBA" id="ARBA00007447"/>
    </source>
</evidence>
<dbReference type="GO" id="GO:0006508">
    <property type="term" value="P:proteolysis"/>
    <property type="evidence" value="ECO:0007669"/>
    <property type="project" value="InterPro"/>
</dbReference>
<feature type="domain" description="Peptidase A1" evidence="2">
    <location>
        <begin position="5"/>
        <end position="151"/>
    </location>
</feature>
<dbReference type="SUPFAM" id="SSF50630">
    <property type="entry name" value="Acid proteases"/>
    <property type="match status" value="1"/>
</dbReference>
<reference evidence="3 4" key="1">
    <citation type="submission" date="2018-02" db="EMBL/GenBank/DDBJ databases">
        <title>Genome sequence of the basidiomycete white-rot fungus Phlebia centrifuga.</title>
        <authorList>
            <person name="Granchi Z."/>
            <person name="Peng M."/>
            <person name="de Vries R.P."/>
            <person name="Hilden K."/>
            <person name="Makela M.R."/>
            <person name="Grigoriev I."/>
            <person name="Riley R."/>
        </authorList>
    </citation>
    <scope>NUCLEOTIDE SEQUENCE [LARGE SCALE GENOMIC DNA]</scope>
    <source>
        <strain evidence="3 4">FBCC195</strain>
    </source>
</reference>
<dbReference type="PANTHER" id="PTHR47966:SF74">
    <property type="entry name" value="AGR407CP"/>
    <property type="match status" value="1"/>
</dbReference>
<dbReference type="InterPro" id="IPR032861">
    <property type="entry name" value="TAXi_N"/>
</dbReference>
<comment type="similarity">
    <text evidence="1">Belongs to the peptidase A1 family.</text>
</comment>
<gene>
    <name evidence="3" type="ORF">PHLCEN_2v1254</name>
</gene>
<dbReference type="Gene3D" id="2.40.70.10">
    <property type="entry name" value="Acid Proteases"/>
    <property type="match status" value="1"/>
</dbReference>
<dbReference type="OrthoDB" id="771136at2759"/>
<dbReference type="PANTHER" id="PTHR47966">
    <property type="entry name" value="BETA-SITE APP-CLEAVING ENZYME, ISOFORM A-RELATED"/>
    <property type="match status" value="1"/>
</dbReference>
<evidence type="ECO:0000259" key="2">
    <source>
        <dbReference type="PROSITE" id="PS51767"/>
    </source>
</evidence>
<dbReference type="InterPro" id="IPR034164">
    <property type="entry name" value="Pepsin-like_dom"/>
</dbReference>
<dbReference type="GO" id="GO:0004190">
    <property type="term" value="F:aspartic-type endopeptidase activity"/>
    <property type="evidence" value="ECO:0007669"/>
    <property type="project" value="InterPro"/>
</dbReference>
<dbReference type="CDD" id="cd05471">
    <property type="entry name" value="pepsin_like"/>
    <property type="match status" value="1"/>
</dbReference>
<sequence length="151" mass="16295">MLRTYYTVISVANISFRIGLDTGSADLWLISSACSTSECSKVPKYQLDYHSPTFVPVNNNQTAFNVSFADGTGEWAVSVNITSTVTEYFFKAANGFIALETVQVSNLTVAQQGFGAVTSSNITFDDDVSGILGLGFPRLSDISQSISCQYL</sequence>
<name>A0A2R6S3R3_9APHY</name>
<dbReference type="EMBL" id="MLYV02000094">
    <property type="protein sequence ID" value="PSS36895.1"/>
    <property type="molecule type" value="Genomic_DNA"/>
</dbReference>
<proteinExistence type="inferred from homology"/>
<comment type="caution">
    <text evidence="3">The sequence shown here is derived from an EMBL/GenBank/DDBJ whole genome shotgun (WGS) entry which is preliminary data.</text>
</comment>
<accession>A0A2R6S3R3</accession>
<dbReference type="PROSITE" id="PS51767">
    <property type="entry name" value="PEPTIDASE_A1"/>
    <property type="match status" value="1"/>
</dbReference>
<dbReference type="STRING" id="98765.A0A2R6S3R3"/>
<protein>
    <recommendedName>
        <fullName evidence="2">Peptidase A1 domain-containing protein</fullName>
    </recommendedName>
</protein>
<organism evidence="3 4">
    <name type="scientific">Hermanssonia centrifuga</name>
    <dbReference type="NCBI Taxonomy" id="98765"/>
    <lineage>
        <taxon>Eukaryota</taxon>
        <taxon>Fungi</taxon>
        <taxon>Dikarya</taxon>
        <taxon>Basidiomycota</taxon>
        <taxon>Agaricomycotina</taxon>
        <taxon>Agaricomycetes</taxon>
        <taxon>Polyporales</taxon>
        <taxon>Meruliaceae</taxon>
        <taxon>Hermanssonia</taxon>
    </lineage>
</organism>
<dbReference type="InterPro" id="IPR033121">
    <property type="entry name" value="PEPTIDASE_A1"/>
</dbReference>
<evidence type="ECO:0000313" key="3">
    <source>
        <dbReference type="EMBL" id="PSS36895.1"/>
    </source>
</evidence>
<evidence type="ECO:0000313" key="4">
    <source>
        <dbReference type="Proteomes" id="UP000186601"/>
    </source>
</evidence>
<dbReference type="InterPro" id="IPR021109">
    <property type="entry name" value="Peptidase_aspartic_dom_sf"/>
</dbReference>
<dbReference type="InterPro" id="IPR001461">
    <property type="entry name" value="Aspartic_peptidase_A1"/>
</dbReference>
<dbReference type="Pfam" id="PF14543">
    <property type="entry name" value="TAXi_N"/>
    <property type="match status" value="1"/>
</dbReference>